<evidence type="ECO:0000256" key="5">
    <source>
        <dbReference type="ARBA" id="ARBA00035693"/>
    </source>
</evidence>
<evidence type="ECO:0000256" key="2">
    <source>
        <dbReference type="ARBA" id="ARBA00022490"/>
    </source>
</evidence>
<comment type="similarity">
    <text evidence="4">Belongs to the CFAP96 family.</text>
</comment>
<proteinExistence type="inferred from homology"/>
<protein>
    <recommendedName>
        <fullName evidence="5">Cilia-and flagella-associated protein 96</fullName>
    </recommendedName>
</protein>
<reference evidence="8" key="1">
    <citation type="submission" date="2023-01" db="EMBL/GenBank/DDBJ databases">
        <title>Key to firefly adult light organ development and bioluminescence: homeobox transcription factors regulate luciferase expression and transportation to peroxisome.</title>
        <authorList>
            <person name="Fu X."/>
        </authorList>
    </citation>
    <scope>NUCLEOTIDE SEQUENCE [LARGE SCALE GENOMIC DNA]</scope>
</reference>
<evidence type="ECO:0000256" key="4">
    <source>
        <dbReference type="ARBA" id="ARBA00035656"/>
    </source>
</evidence>
<evidence type="ECO:0000256" key="1">
    <source>
        <dbReference type="ARBA" id="ARBA00004300"/>
    </source>
</evidence>
<dbReference type="EMBL" id="JARPUR010000007">
    <property type="protein sequence ID" value="KAK4873506.1"/>
    <property type="molecule type" value="Genomic_DNA"/>
</dbReference>
<accession>A0AAN7P1B2</accession>
<dbReference type="Proteomes" id="UP001353858">
    <property type="component" value="Unassembled WGS sequence"/>
</dbReference>
<name>A0AAN7P1B2_9COLE</name>
<dbReference type="PANTHER" id="PTHR31144:SF1">
    <property type="entry name" value="UPF0602 PROTEIN C4ORF47"/>
    <property type="match status" value="1"/>
</dbReference>
<dbReference type="InterPro" id="IPR029358">
    <property type="entry name" value="CFAP96"/>
</dbReference>
<evidence type="ECO:0000256" key="3">
    <source>
        <dbReference type="ARBA" id="ARBA00023212"/>
    </source>
</evidence>
<comment type="subcellular location">
    <subcellularLocation>
        <location evidence="1">Cytoplasm</location>
        <location evidence="1">Cytoskeleton</location>
        <location evidence="1">Microtubule organizing center</location>
        <location evidence="1">Centrosome</location>
    </subcellularLocation>
</comment>
<comment type="caution">
    <text evidence="7">The sequence shown here is derived from an EMBL/GenBank/DDBJ whole genome shotgun (WGS) entry which is preliminary data.</text>
</comment>
<dbReference type="GO" id="GO:0005813">
    <property type="term" value="C:centrosome"/>
    <property type="evidence" value="ECO:0007669"/>
    <property type="project" value="UniProtKB-SubCell"/>
</dbReference>
<dbReference type="GO" id="GO:0005881">
    <property type="term" value="C:cytoplasmic microtubule"/>
    <property type="evidence" value="ECO:0007669"/>
    <property type="project" value="TreeGrafter"/>
</dbReference>
<keyword evidence="3" id="KW-0206">Cytoskeleton</keyword>
<evidence type="ECO:0000313" key="8">
    <source>
        <dbReference type="Proteomes" id="UP001353858"/>
    </source>
</evidence>
<keyword evidence="2" id="KW-0963">Cytoplasm</keyword>
<gene>
    <name evidence="7" type="ORF">RN001_015535</name>
</gene>
<organism evidence="7 8">
    <name type="scientific">Aquatica leii</name>
    <dbReference type="NCBI Taxonomy" id="1421715"/>
    <lineage>
        <taxon>Eukaryota</taxon>
        <taxon>Metazoa</taxon>
        <taxon>Ecdysozoa</taxon>
        <taxon>Arthropoda</taxon>
        <taxon>Hexapoda</taxon>
        <taxon>Insecta</taxon>
        <taxon>Pterygota</taxon>
        <taxon>Neoptera</taxon>
        <taxon>Endopterygota</taxon>
        <taxon>Coleoptera</taxon>
        <taxon>Polyphaga</taxon>
        <taxon>Elateriformia</taxon>
        <taxon>Elateroidea</taxon>
        <taxon>Lampyridae</taxon>
        <taxon>Luciolinae</taxon>
        <taxon>Aquatica</taxon>
    </lineage>
</organism>
<sequence length="313" mass="35381">MSNIVEQAHKYGKPDMERLGLFVEMPYLNGKGYTPAYAKPKLFKGLNMYPGGPKTKCGTQHGYFDDEFRRVFIGEGITRRKKSQKTKKEEPITPFLPAGVPKKHATPGDHFGTFTGIIAAFSRIQRKAPPFKREPANFSTNPGKKGGGGYANICLSKYPVHLKDPYRPKLKAKEYGKQLGGPMITCHYPKESFGPNPYPENNKKNLRLYVRPKEPKYNIVGDGKWMPTGPAKWPGGCKAGMFERFPLHMTDRSKPKAVKKKKEEGPTYLPQCTALKSMYIASVLKKNVDISCNVMNYKTFEPSYTKRMLQPLF</sequence>
<evidence type="ECO:0000256" key="6">
    <source>
        <dbReference type="SAM" id="MobiDB-lite"/>
    </source>
</evidence>
<keyword evidence="8" id="KW-1185">Reference proteome</keyword>
<dbReference type="AlphaFoldDB" id="A0AAN7P1B2"/>
<evidence type="ECO:0000313" key="7">
    <source>
        <dbReference type="EMBL" id="KAK4873506.1"/>
    </source>
</evidence>
<dbReference type="PANTHER" id="PTHR31144">
    <property type="entry name" value="UPF0602 PROTEIN C4ORF47"/>
    <property type="match status" value="1"/>
</dbReference>
<feature type="region of interest" description="Disordered" evidence="6">
    <location>
        <begin position="79"/>
        <end position="100"/>
    </location>
</feature>
<dbReference type="Pfam" id="PF15239">
    <property type="entry name" value="CFAP96-like"/>
    <property type="match status" value="1"/>
</dbReference>